<dbReference type="AlphaFoldDB" id="A0A261XTQ0"/>
<feature type="coiled-coil region" evidence="1">
    <location>
        <begin position="13"/>
        <end position="47"/>
    </location>
</feature>
<proteinExistence type="predicted"/>
<keyword evidence="1" id="KW-0175">Coiled coil</keyword>
<reference evidence="2 3" key="1">
    <citation type="journal article" date="2017" name="Mycologia">
        <title>Bifiguratus adelaidae, gen. et sp. nov., a new member of Mucoromycotina in endophytic and soil-dwelling habitats.</title>
        <authorList>
            <person name="Torres-Cruz T.J."/>
            <person name="Billingsley Tobias T.L."/>
            <person name="Almatruk M."/>
            <person name="Hesse C."/>
            <person name="Kuske C.R."/>
            <person name="Desiro A."/>
            <person name="Benucci G.M."/>
            <person name="Bonito G."/>
            <person name="Stajich J.E."/>
            <person name="Dunlap C."/>
            <person name="Arnold A.E."/>
            <person name="Porras-Alfaro A."/>
        </authorList>
    </citation>
    <scope>NUCLEOTIDE SEQUENCE [LARGE SCALE GENOMIC DNA]</scope>
    <source>
        <strain evidence="2 3">AZ0501</strain>
    </source>
</reference>
<dbReference type="EMBL" id="MVBO01000255">
    <property type="protein sequence ID" value="OZJ01728.1"/>
    <property type="molecule type" value="Genomic_DNA"/>
</dbReference>
<name>A0A261XTQ0_9FUNG</name>
<evidence type="ECO:0000256" key="1">
    <source>
        <dbReference type="SAM" id="Coils"/>
    </source>
</evidence>
<comment type="caution">
    <text evidence="2">The sequence shown here is derived from an EMBL/GenBank/DDBJ whole genome shotgun (WGS) entry which is preliminary data.</text>
</comment>
<keyword evidence="3" id="KW-1185">Reference proteome</keyword>
<accession>A0A261XTQ0</accession>
<dbReference type="Proteomes" id="UP000242875">
    <property type="component" value="Unassembled WGS sequence"/>
</dbReference>
<protein>
    <submittedName>
        <fullName evidence="2">Uncharacterized protein</fullName>
    </submittedName>
</protein>
<sequence length="228" mass="26224">MAFSKAQLDALSYEEKKRLIKANEMEIERLRAESDRLRAETHRLQLQSRALLVKAKVVYNAYHAQAAQRGGNRVYKLLYSASYASKPRHIDIRIPAVQDSSAHLENLIFGTILFILLPSFQVCFSQASNTMDQDDKPSLPAESMDCAMKEMENDLDWWRALAATFAPSPLRDFLNQLLQHNYDLIRQLREVSRPETADLVPTYQKKLDNLAAQWRHVRAVYGDLIGHH</sequence>
<evidence type="ECO:0000313" key="2">
    <source>
        <dbReference type="EMBL" id="OZJ01728.1"/>
    </source>
</evidence>
<organism evidence="2 3">
    <name type="scientific">Bifiguratus adelaidae</name>
    <dbReference type="NCBI Taxonomy" id="1938954"/>
    <lineage>
        <taxon>Eukaryota</taxon>
        <taxon>Fungi</taxon>
        <taxon>Fungi incertae sedis</taxon>
        <taxon>Mucoromycota</taxon>
        <taxon>Mucoromycotina</taxon>
        <taxon>Endogonomycetes</taxon>
        <taxon>Endogonales</taxon>
        <taxon>Endogonales incertae sedis</taxon>
        <taxon>Bifiguratus</taxon>
    </lineage>
</organism>
<gene>
    <name evidence="2" type="ORF">BZG36_05451</name>
</gene>
<evidence type="ECO:0000313" key="3">
    <source>
        <dbReference type="Proteomes" id="UP000242875"/>
    </source>
</evidence>